<name>A0A087TVI1_STEMI</name>
<evidence type="ECO:0000313" key="1">
    <source>
        <dbReference type="EMBL" id="KFM69120.1"/>
    </source>
</evidence>
<reference evidence="1 2" key="1">
    <citation type="submission" date="2013-11" db="EMBL/GenBank/DDBJ databases">
        <title>Genome sequencing of Stegodyphus mimosarum.</title>
        <authorList>
            <person name="Bechsgaard J."/>
        </authorList>
    </citation>
    <scope>NUCLEOTIDE SEQUENCE [LARGE SCALE GENOMIC DNA]</scope>
</reference>
<evidence type="ECO:0000313" key="2">
    <source>
        <dbReference type="Proteomes" id="UP000054359"/>
    </source>
</evidence>
<dbReference type="AlphaFoldDB" id="A0A087TVI1"/>
<sequence length="37" mass="4207">MSTNSENQTGVKQSIRELSIFHVVKVMLKSSMKNIKI</sequence>
<proteinExistence type="predicted"/>
<keyword evidence="2" id="KW-1185">Reference proteome</keyword>
<dbReference type="EMBL" id="KK116934">
    <property type="protein sequence ID" value="KFM69120.1"/>
    <property type="molecule type" value="Genomic_DNA"/>
</dbReference>
<gene>
    <name evidence="1" type="ORF">X975_05593</name>
</gene>
<feature type="non-terminal residue" evidence="1">
    <location>
        <position position="37"/>
    </location>
</feature>
<organism evidence="1 2">
    <name type="scientific">Stegodyphus mimosarum</name>
    <name type="common">African social velvet spider</name>
    <dbReference type="NCBI Taxonomy" id="407821"/>
    <lineage>
        <taxon>Eukaryota</taxon>
        <taxon>Metazoa</taxon>
        <taxon>Ecdysozoa</taxon>
        <taxon>Arthropoda</taxon>
        <taxon>Chelicerata</taxon>
        <taxon>Arachnida</taxon>
        <taxon>Araneae</taxon>
        <taxon>Araneomorphae</taxon>
        <taxon>Entelegynae</taxon>
        <taxon>Eresoidea</taxon>
        <taxon>Eresidae</taxon>
        <taxon>Stegodyphus</taxon>
    </lineage>
</organism>
<dbReference type="Proteomes" id="UP000054359">
    <property type="component" value="Unassembled WGS sequence"/>
</dbReference>
<accession>A0A087TVI1</accession>
<protein>
    <submittedName>
        <fullName evidence="1">Uncharacterized protein</fullName>
    </submittedName>
</protein>